<protein>
    <recommendedName>
        <fullName evidence="2">NAC domain-containing protein</fullName>
    </recommendedName>
</protein>
<evidence type="ECO:0008006" key="2">
    <source>
        <dbReference type="Google" id="ProtNLM"/>
    </source>
</evidence>
<dbReference type="EMBL" id="GGEC01056355">
    <property type="protein sequence ID" value="MBX36839.1"/>
    <property type="molecule type" value="Transcribed_RNA"/>
</dbReference>
<accession>A0A2P2N2Z3</accession>
<organism evidence="1">
    <name type="scientific">Rhizophora mucronata</name>
    <name type="common">Asiatic mangrove</name>
    <dbReference type="NCBI Taxonomy" id="61149"/>
    <lineage>
        <taxon>Eukaryota</taxon>
        <taxon>Viridiplantae</taxon>
        <taxon>Streptophyta</taxon>
        <taxon>Embryophyta</taxon>
        <taxon>Tracheophyta</taxon>
        <taxon>Spermatophyta</taxon>
        <taxon>Magnoliopsida</taxon>
        <taxon>eudicotyledons</taxon>
        <taxon>Gunneridae</taxon>
        <taxon>Pentapetalae</taxon>
        <taxon>rosids</taxon>
        <taxon>fabids</taxon>
        <taxon>Malpighiales</taxon>
        <taxon>Rhizophoraceae</taxon>
        <taxon>Rhizophora</taxon>
    </lineage>
</organism>
<sequence length="211" mass="24056">MLRMAAALQVPKRGSLTQIKISDKNGCWIVHEYVLCLEHPYNKNNNIVLCRLRKNQNACGVVLQGNQEKSAKLKTSPAMQKGDHDNFEEKYDKCIENPCKRRELNNMREETEQRIDDAQFQLSDSELIETSMYLEPGQLMIDKETPNIQASLSMGSTWTENTATTWVLENAALETHEDLMLDDFSIVAPLNIDDLLSVLDISNDLDHVDDE</sequence>
<evidence type="ECO:0000313" key="1">
    <source>
        <dbReference type="EMBL" id="MBX36839.1"/>
    </source>
</evidence>
<dbReference type="AlphaFoldDB" id="A0A2P2N2Z3"/>
<name>A0A2P2N2Z3_RHIMU</name>
<proteinExistence type="predicted"/>
<reference evidence="1" key="1">
    <citation type="submission" date="2018-02" db="EMBL/GenBank/DDBJ databases">
        <title>Rhizophora mucronata_Transcriptome.</title>
        <authorList>
            <person name="Meera S.P."/>
            <person name="Sreeshan A."/>
            <person name="Augustine A."/>
        </authorList>
    </citation>
    <scope>NUCLEOTIDE SEQUENCE</scope>
    <source>
        <tissue evidence="1">Leaf</tissue>
    </source>
</reference>